<keyword evidence="1" id="KW-0812">Transmembrane</keyword>
<keyword evidence="3" id="KW-1185">Reference proteome</keyword>
<dbReference type="AlphaFoldDB" id="I8RGR0"/>
<evidence type="ECO:0000313" key="3">
    <source>
        <dbReference type="Proteomes" id="UP000004324"/>
    </source>
</evidence>
<keyword evidence="1" id="KW-0472">Membrane</keyword>
<feature type="transmembrane region" description="Helical" evidence="1">
    <location>
        <begin position="98"/>
        <end position="116"/>
    </location>
</feature>
<dbReference type="NCBIfam" id="NF041644">
    <property type="entry name" value="CBO0543_fam"/>
    <property type="match status" value="1"/>
</dbReference>
<organism evidence="2 3">
    <name type="scientific">Pelosinus fermentans B4</name>
    <dbReference type="NCBI Taxonomy" id="1149862"/>
    <lineage>
        <taxon>Bacteria</taxon>
        <taxon>Bacillati</taxon>
        <taxon>Bacillota</taxon>
        <taxon>Negativicutes</taxon>
        <taxon>Selenomonadales</taxon>
        <taxon>Sporomusaceae</taxon>
        <taxon>Pelosinus</taxon>
    </lineage>
</organism>
<proteinExistence type="predicted"/>
<feature type="transmembrane region" description="Helical" evidence="1">
    <location>
        <begin position="123"/>
        <end position="143"/>
    </location>
</feature>
<dbReference type="Proteomes" id="UP000004324">
    <property type="component" value="Unassembled WGS sequence"/>
</dbReference>
<accession>I8RGR0</accession>
<sequence length="186" mass="22528">MEESLHLINEIMEVHAKFIQLNYDHWLHYEFYTWQWWVLMFILIVPWFIWLAVLDKKKVVEIFLYGQMIFLFTTGMDAIGVTYRLWYYPIKVSPKLPHIFPLDSTVLPIIYMIIYQHCPRWPLFLKATIVMAAVFAFIGEPLVERMGFYTPLNWLIIYSFPIYIIIGVVCKKFIDWLVSIRQKHER</sequence>
<comment type="caution">
    <text evidence="2">The sequence shown here is derived from an EMBL/GenBank/DDBJ whole genome shotgun (WGS) entry which is preliminary data.</text>
</comment>
<feature type="transmembrane region" description="Helical" evidence="1">
    <location>
        <begin position="34"/>
        <end position="53"/>
    </location>
</feature>
<feature type="transmembrane region" description="Helical" evidence="1">
    <location>
        <begin position="155"/>
        <end position="174"/>
    </location>
</feature>
<evidence type="ECO:0000313" key="2">
    <source>
        <dbReference type="EMBL" id="EIW18818.1"/>
    </source>
</evidence>
<dbReference type="OrthoDB" id="1679483at2"/>
<feature type="transmembrane region" description="Helical" evidence="1">
    <location>
        <begin position="62"/>
        <end position="86"/>
    </location>
</feature>
<reference evidence="2 3" key="1">
    <citation type="journal article" date="2012" name="J. Bacteriol.">
        <title>Draft Genome Sequences for Two Metal-Reducing Pelosinus fermentans Strains Isolated from a Cr(VI)-Contaminated Site and for Type Strain R7.</title>
        <authorList>
            <person name="Brown S.D."/>
            <person name="Podar M."/>
            <person name="Klingeman D.M."/>
            <person name="Johnson C.M."/>
            <person name="Yang Z.K."/>
            <person name="Utturkar S.M."/>
            <person name="Land M.L."/>
            <person name="Mosher J.J."/>
            <person name="Hurt R.A.Jr."/>
            <person name="Phelps T.J."/>
            <person name="Palumbo A.V."/>
            <person name="Arkin A.P."/>
            <person name="Hazen T.C."/>
            <person name="Elias D.A."/>
        </authorList>
    </citation>
    <scope>NUCLEOTIDE SEQUENCE [LARGE SCALE GENOMIC DNA]</scope>
    <source>
        <strain evidence="2 3">B4</strain>
    </source>
</reference>
<dbReference type="RefSeq" id="WP_007933216.1">
    <property type="nucleotide sequence ID" value="NZ_AKVJ01000022.1"/>
</dbReference>
<evidence type="ECO:0000256" key="1">
    <source>
        <dbReference type="SAM" id="Phobius"/>
    </source>
</evidence>
<gene>
    <name evidence="2" type="ORF">FB4_0343</name>
</gene>
<protein>
    <recommendedName>
        <fullName evidence="4">Transmembrane protein</fullName>
    </recommendedName>
</protein>
<name>I8RGR0_9FIRM</name>
<keyword evidence="1" id="KW-1133">Transmembrane helix</keyword>
<dbReference type="InterPro" id="IPR048147">
    <property type="entry name" value="CBO0543-like"/>
</dbReference>
<evidence type="ECO:0008006" key="4">
    <source>
        <dbReference type="Google" id="ProtNLM"/>
    </source>
</evidence>
<dbReference type="PATRIC" id="fig|1149862.3.peg.1765"/>
<dbReference type="EMBL" id="AKVJ01000022">
    <property type="protein sequence ID" value="EIW18818.1"/>
    <property type="molecule type" value="Genomic_DNA"/>
</dbReference>